<dbReference type="AlphaFoldDB" id="A0A915CS71"/>
<name>A0A915CS71_9BILA</name>
<evidence type="ECO:0000256" key="1">
    <source>
        <dbReference type="SAM" id="MobiDB-lite"/>
    </source>
</evidence>
<feature type="region of interest" description="Disordered" evidence="1">
    <location>
        <begin position="1"/>
        <end position="39"/>
    </location>
</feature>
<feature type="compositionally biased region" description="Basic and acidic residues" evidence="1">
    <location>
        <begin position="21"/>
        <end position="39"/>
    </location>
</feature>
<reference evidence="3" key="1">
    <citation type="submission" date="2022-11" db="UniProtKB">
        <authorList>
            <consortium name="WormBaseParasite"/>
        </authorList>
    </citation>
    <scope>IDENTIFICATION</scope>
</reference>
<sequence length="142" mass="16383">MRSGKDVPEQSDVYEPYLQWKKVDGKESPKDQSRPETVEKRTMMVIAKEKTAEISQDIQKRISPHKDEHNRNGKYSLIVSRPSPFKIRSFLLLGCYSLLPSWNGCCYQTEKVMESAVLHACSHRCSNSDGYCGYRRSVCLQF</sequence>
<evidence type="ECO:0000313" key="3">
    <source>
        <dbReference type="WBParaSite" id="jg11652"/>
    </source>
</evidence>
<organism evidence="2 3">
    <name type="scientific">Ditylenchus dipsaci</name>
    <dbReference type="NCBI Taxonomy" id="166011"/>
    <lineage>
        <taxon>Eukaryota</taxon>
        <taxon>Metazoa</taxon>
        <taxon>Ecdysozoa</taxon>
        <taxon>Nematoda</taxon>
        <taxon>Chromadorea</taxon>
        <taxon>Rhabditida</taxon>
        <taxon>Tylenchina</taxon>
        <taxon>Tylenchomorpha</taxon>
        <taxon>Sphaerularioidea</taxon>
        <taxon>Anguinidae</taxon>
        <taxon>Anguininae</taxon>
        <taxon>Ditylenchus</taxon>
    </lineage>
</organism>
<protein>
    <submittedName>
        <fullName evidence="3">Uncharacterized protein</fullName>
    </submittedName>
</protein>
<dbReference type="Proteomes" id="UP000887574">
    <property type="component" value="Unplaced"/>
</dbReference>
<accession>A0A915CS71</accession>
<proteinExistence type="predicted"/>
<keyword evidence="2" id="KW-1185">Reference proteome</keyword>
<dbReference type="WBParaSite" id="jg11652">
    <property type="protein sequence ID" value="jg11652"/>
    <property type="gene ID" value="jg11652"/>
</dbReference>
<evidence type="ECO:0000313" key="2">
    <source>
        <dbReference type="Proteomes" id="UP000887574"/>
    </source>
</evidence>